<feature type="region of interest" description="Disordered" evidence="1">
    <location>
        <begin position="137"/>
        <end position="169"/>
    </location>
</feature>
<feature type="compositionally biased region" description="Basic and acidic residues" evidence="1">
    <location>
        <begin position="370"/>
        <end position="380"/>
    </location>
</feature>
<gene>
    <name evidence="2" type="ORF">HETIRDRAFT_417541</name>
</gene>
<organism evidence="2 3">
    <name type="scientific">Heterobasidion irregulare (strain TC 32-1)</name>
    <dbReference type="NCBI Taxonomy" id="747525"/>
    <lineage>
        <taxon>Eukaryota</taxon>
        <taxon>Fungi</taxon>
        <taxon>Dikarya</taxon>
        <taxon>Basidiomycota</taxon>
        <taxon>Agaricomycotina</taxon>
        <taxon>Agaricomycetes</taxon>
        <taxon>Russulales</taxon>
        <taxon>Bondarzewiaceae</taxon>
        <taxon>Heterobasidion</taxon>
        <taxon>Heterobasidion annosum species complex</taxon>
    </lineage>
</organism>
<sequence length="566" mass="63512">MKGCSCLAISPAPMSTPTTSSPIPPFPSETYSAYHRRPLGRSARPETDEEALQRLKATILNNQLAIYSAIPQQAAFTNLFFPGPYPFPFGPVQFPPVSQDLYNWGAAPGAMLQNFDQSTPSISSGSTIFDSSYDSAGVAVGKTKDPRKHPPNTPTAEAPPDAQGDTQSQAPEIRSFNLDQSSLEALLRVIRDQRMSLATCGQANQETPRKSDDQQRAVQPRSHDHPGEERLPAELRPSEAWLRKQQAGSTSLGSGLSGQLDGRNSGGAVASTGLPSRDDRATKPSGAERTDSPGEEGAVLEPAADIYPGRRPREPLSDYRPCERTEFDRPWDDSNHSMNCESPSYRVRNSSRFEPYRRYGRNDSPWRAPQRLESDRRGYDCNRDWNARPYSYRDRTDYRVDRDREYNRNCDQRPHYGSYRDEISSTPRTRRYSATSPESRTRRAWGDEYDPRSSRRARSPDPPPGERGAYVPQSSLFALSRVRPRSLSPVRRDRDRDNMSKPSPKRARDDGYSAGSSHSDQRGIDERGHRSSYPQGHHVNERYDGTRGGREAGKKKATLRKCKVEE</sequence>
<evidence type="ECO:0000313" key="2">
    <source>
        <dbReference type="EMBL" id="ETW81397.1"/>
    </source>
</evidence>
<keyword evidence="3" id="KW-1185">Reference proteome</keyword>
<dbReference type="HOGENOM" id="CLU_481510_0_0_1"/>
<feature type="compositionally biased region" description="Basic and acidic residues" evidence="1">
    <location>
        <begin position="490"/>
        <end position="499"/>
    </location>
</feature>
<feature type="region of interest" description="Disordered" evidence="1">
    <location>
        <begin position="404"/>
        <end position="566"/>
    </location>
</feature>
<name>W4K6E4_HETIT</name>
<evidence type="ECO:0000256" key="1">
    <source>
        <dbReference type="SAM" id="MobiDB-lite"/>
    </source>
</evidence>
<dbReference type="RefSeq" id="XP_009546047.1">
    <property type="nucleotide sequence ID" value="XM_009547752.1"/>
</dbReference>
<dbReference type="Proteomes" id="UP000030671">
    <property type="component" value="Unassembled WGS sequence"/>
</dbReference>
<dbReference type="KEGG" id="hir:HETIRDRAFT_417541"/>
<reference evidence="2 3" key="1">
    <citation type="journal article" date="2012" name="New Phytol.">
        <title>Insight into trade-off between wood decay and parasitism from the genome of a fungal forest pathogen.</title>
        <authorList>
            <person name="Olson A."/>
            <person name="Aerts A."/>
            <person name="Asiegbu F."/>
            <person name="Belbahri L."/>
            <person name="Bouzid O."/>
            <person name="Broberg A."/>
            <person name="Canback B."/>
            <person name="Coutinho P.M."/>
            <person name="Cullen D."/>
            <person name="Dalman K."/>
            <person name="Deflorio G."/>
            <person name="van Diepen L.T."/>
            <person name="Dunand C."/>
            <person name="Duplessis S."/>
            <person name="Durling M."/>
            <person name="Gonthier P."/>
            <person name="Grimwood J."/>
            <person name="Fossdal C.G."/>
            <person name="Hansson D."/>
            <person name="Henrissat B."/>
            <person name="Hietala A."/>
            <person name="Himmelstrand K."/>
            <person name="Hoffmeister D."/>
            <person name="Hogberg N."/>
            <person name="James T.Y."/>
            <person name="Karlsson M."/>
            <person name="Kohler A."/>
            <person name="Kues U."/>
            <person name="Lee Y.H."/>
            <person name="Lin Y.C."/>
            <person name="Lind M."/>
            <person name="Lindquist E."/>
            <person name="Lombard V."/>
            <person name="Lucas S."/>
            <person name="Lunden K."/>
            <person name="Morin E."/>
            <person name="Murat C."/>
            <person name="Park J."/>
            <person name="Raffaello T."/>
            <person name="Rouze P."/>
            <person name="Salamov A."/>
            <person name="Schmutz J."/>
            <person name="Solheim H."/>
            <person name="Stahlberg J."/>
            <person name="Velez H."/>
            <person name="de Vries R.P."/>
            <person name="Wiebenga A."/>
            <person name="Woodward S."/>
            <person name="Yakovlev I."/>
            <person name="Garbelotto M."/>
            <person name="Martin F."/>
            <person name="Grigoriev I.V."/>
            <person name="Stenlid J."/>
        </authorList>
    </citation>
    <scope>NUCLEOTIDE SEQUENCE [LARGE SCALE GENOMIC DNA]</scope>
    <source>
        <strain evidence="2 3">TC 32-1</strain>
    </source>
</reference>
<feature type="compositionally biased region" description="Basic and acidic residues" evidence="1">
    <location>
        <begin position="519"/>
        <end position="529"/>
    </location>
</feature>
<feature type="compositionally biased region" description="Polar residues" evidence="1">
    <location>
        <begin position="424"/>
        <end position="438"/>
    </location>
</feature>
<dbReference type="InParanoid" id="W4K6E4"/>
<feature type="compositionally biased region" description="Basic and acidic residues" evidence="1">
    <location>
        <begin position="404"/>
        <end position="423"/>
    </location>
</feature>
<dbReference type="AlphaFoldDB" id="W4K6E4"/>
<feature type="compositionally biased region" description="Low complexity" evidence="1">
    <location>
        <begin position="479"/>
        <end position="489"/>
    </location>
</feature>
<dbReference type="GeneID" id="20673415"/>
<feature type="compositionally biased region" description="Basic and acidic residues" evidence="1">
    <location>
        <begin position="439"/>
        <end position="453"/>
    </location>
</feature>
<feature type="compositionally biased region" description="Basic and acidic residues" evidence="1">
    <location>
        <begin position="207"/>
        <end position="237"/>
    </location>
</feature>
<evidence type="ECO:0000313" key="3">
    <source>
        <dbReference type="Proteomes" id="UP000030671"/>
    </source>
</evidence>
<feature type="compositionally biased region" description="Basic residues" evidence="1">
    <location>
        <begin position="555"/>
        <end position="566"/>
    </location>
</feature>
<feature type="compositionally biased region" description="Basic and acidic residues" evidence="1">
    <location>
        <begin position="538"/>
        <end position="554"/>
    </location>
</feature>
<proteinExistence type="predicted"/>
<feature type="compositionally biased region" description="Basic and acidic residues" evidence="1">
    <location>
        <begin position="311"/>
        <end position="335"/>
    </location>
</feature>
<dbReference type="EMBL" id="KI925458">
    <property type="protein sequence ID" value="ETW81397.1"/>
    <property type="molecule type" value="Genomic_DNA"/>
</dbReference>
<feature type="compositionally biased region" description="Basic and acidic residues" evidence="1">
    <location>
        <begin position="276"/>
        <end position="292"/>
    </location>
</feature>
<protein>
    <submittedName>
        <fullName evidence="2">Uncharacterized protein</fullName>
    </submittedName>
</protein>
<accession>W4K6E4</accession>
<feature type="compositionally biased region" description="Polar residues" evidence="1">
    <location>
        <begin position="336"/>
        <end position="352"/>
    </location>
</feature>
<feature type="compositionally biased region" description="Low complexity" evidence="1">
    <location>
        <begin position="245"/>
        <end position="260"/>
    </location>
</feature>
<feature type="region of interest" description="Disordered" evidence="1">
    <location>
        <begin position="200"/>
        <end position="380"/>
    </location>
</feature>